<dbReference type="Proteomes" id="UP000006729">
    <property type="component" value="Chromosome 10"/>
</dbReference>
<dbReference type="InParanoid" id="A0A2K1YTZ3"/>
<organism evidence="1 2">
    <name type="scientific">Populus trichocarpa</name>
    <name type="common">Western balsam poplar</name>
    <name type="synonym">Populus balsamifera subsp. trichocarpa</name>
    <dbReference type="NCBI Taxonomy" id="3694"/>
    <lineage>
        <taxon>Eukaryota</taxon>
        <taxon>Viridiplantae</taxon>
        <taxon>Streptophyta</taxon>
        <taxon>Embryophyta</taxon>
        <taxon>Tracheophyta</taxon>
        <taxon>Spermatophyta</taxon>
        <taxon>Magnoliopsida</taxon>
        <taxon>eudicotyledons</taxon>
        <taxon>Gunneridae</taxon>
        <taxon>Pentapetalae</taxon>
        <taxon>rosids</taxon>
        <taxon>fabids</taxon>
        <taxon>Malpighiales</taxon>
        <taxon>Salicaceae</taxon>
        <taxon>Saliceae</taxon>
        <taxon>Populus</taxon>
    </lineage>
</organism>
<evidence type="ECO:0000313" key="2">
    <source>
        <dbReference type="Proteomes" id="UP000006729"/>
    </source>
</evidence>
<dbReference type="STRING" id="3694.A0A2K1YTZ3"/>
<dbReference type="AlphaFoldDB" id="A0A2K1YTZ3"/>
<gene>
    <name evidence="1" type="ORF">POPTR_010G144300</name>
</gene>
<reference evidence="1 2" key="1">
    <citation type="journal article" date="2006" name="Science">
        <title>The genome of black cottonwood, Populus trichocarpa (Torr. &amp; Gray).</title>
        <authorList>
            <person name="Tuskan G.A."/>
            <person name="Difazio S."/>
            <person name="Jansson S."/>
            <person name="Bohlmann J."/>
            <person name="Grigoriev I."/>
            <person name="Hellsten U."/>
            <person name="Putnam N."/>
            <person name="Ralph S."/>
            <person name="Rombauts S."/>
            <person name="Salamov A."/>
            <person name="Schein J."/>
            <person name="Sterck L."/>
            <person name="Aerts A."/>
            <person name="Bhalerao R.R."/>
            <person name="Bhalerao R.P."/>
            <person name="Blaudez D."/>
            <person name="Boerjan W."/>
            <person name="Brun A."/>
            <person name="Brunner A."/>
            <person name="Busov V."/>
            <person name="Campbell M."/>
            <person name="Carlson J."/>
            <person name="Chalot M."/>
            <person name="Chapman J."/>
            <person name="Chen G.L."/>
            <person name="Cooper D."/>
            <person name="Coutinho P.M."/>
            <person name="Couturier J."/>
            <person name="Covert S."/>
            <person name="Cronk Q."/>
            <person name="Cunningham R."/>
            <person name="Davis J."/>
            <person name="Degroeve S."/>
            <person name="Dejardin A."/>
            <person name="Depamphilis C."/>
            <person name="Detter J."/>
            <person name="Dirks B."/>
            <person name="Dubchak I."/>
            <person name="Duplessis S."/>
            <person name="Ehlting J."/>
            <person name="Ellis B."/>
            <person name="Gendler K."/>
            <person name="Goodstein D."/>
            <person name="Gribskov M."/>
            <person name="Grimwood J."/>
            <person name="Groover A."/>
            <person name="Gunter L."/>
            <person name="Hamberger B."/>
            <person name="Heinze B."/>
            <person name="Helariutta Y."/>
            <person name="Henrissat B."/>
            <person name="Holligan D."/>
            <person name="Holt R."/>
            <person name="Huang W."/>
            <person name="Islam-Faridi N."/>
            <person name="Jones S."/>
            <person name="Jones-Rhoades M."/>
            <person name="Jorgensen R."/>
            <person name="Joshi C."/>
            <person name="Kangasjarvi J."/>
            <person name="Karlsson J."/>
            <person name="Kelleher C."/>
            <person name="Kirkpatrick R."/>
            <person name="Kirst M."/>
            <person name="Kohler A."/>
            <person name="Kalluri U."/>
            <person name="Larimer F."/>
            <person name="Leebens-Mack J."/>
            <person name="Leple J.C."/>
            <person name="Locascio P."/>
            <person name="Lou Y."/>
            <person name="Lucas S."/>
            <person name="Martin F."/>
            <person name="Montanini B."/>
            <person name="Napoli C."/>
            <person name="Nelson D.R."/>
            <person name="Nelson C."/>
            <person name="Nieminen K."/>
            <person name="Nilsson O."/>
            <person name="Pereda V."/>
            <person name="Peter G."/>
            <person name="Philippe R."/>
            <person name="Pilate G."/>
            <person name="Poliakov A."/>
            <person name="Razumovskaya J."/>
            <person name="Richardson P."/>
            <person name="Rinaldi C."/>
            <person name="Ritland K."/>
            <person name="Rouze P."/>
            <person name="Ryaboy D."/>
            <person name="Schmutz J."/>
            <person name="Schrader J."/>
            <person name="Segerman B."/>
            <person name="Shin H."/>
            <person name="Siddiqui A."/>
            <person name="Sterky F."/>
            <person name="Terry A."/>
            <person name="Tsai C.J."/>
            <person name="Uberbacher E."/>
            <person name="Unneberg P."/>
            <person name="Vahala J."/>
            <person name="Wall K."/>
            <person name="Wessler S."/>
            <person name="Yang G."/>
            <person name="Yin T."/>
            <person name="Douglas C."/>
            <person name="Marra M."/>
            <person name="Sandberg G."/>
            <person name="Van de Peer Y."/>
            <person name="Rokhsar D."/>
        </authorList>
    </citation>
    <scope>NUCLEOTIDE SEQUENCE [LARGE SCALE GENOMIC DNA]</scope>
    <source>
        <strain evidence="2">cv. Nisqually</strain>
    </source>
</reference>
<evidence type="ECO:0000313" key="1">
    <source>
        <dbReference type="EMBL" id="PNT16501.1"/>
    </source>
</evidence>
<protein>
    <submittedName>
        <fullName evidence="1">Uncharacterized protein</fullName>
    </submittedName>
</protein>
<name>A0A2K1YTZ3_POPTR</name>
<proteinExistence type="predicted"/>
<keyword evidence="2" id="KW-1185">Reference proteome</keyword>
<dbReference type="EMBL" id="CM009299">
    <property type="protein sequence ID" value="PNT16501.1"/>
    <property type="molecule type" value="Genomic_DNA"/>
</dbReference>
<sequence length="77" mass="8791">MEKDTQNRNLDLKTIQVLKFLFNPPPPPQQYPVGENGFEFQQSLVEALYGLNIWDRLRALINVLKILSEQNSSSTSG</sequence>
<accession>A0A2K1YTZ3</accession>